<dbReference type="HOGENOM" id="CLU_028048_2_0_1"/>
<gene>
    <name evidence="2" type="ORF">M404DRAFT_34564</name>
</gene>
<dbReference type="Proteomes" id="UP000054217">
    <property type="component" value="Unassembled WGS sequence"/>
</dbReference>
<dbReference type="OrthoDB" id="3231188at2759"/>
<name>A0A0C3NHT1_PISTI</name>
<dbReference type="InterPro" id="IPR046521">
    <property type="entry name" value="DUF6698"/>
</dbReference>
<reference evidence="2 3" key="1">
    <citation type="submission" date="2014-04" db="EMBL/GenBank/DDBJ databases">
        <authorList>
            <consortium name="DOE Joint Genome Institute"/>
            <person name="Kuo A."/>
            <person name="Kohler A."/>
            <person name="Costa M.D."/>
            <person name="Nagy L.G."/>
            <person name="Floudas D."/>
            <person name="Copeland A."/>
            <person name="Barry K.W."/>
            <person name="Cichocki N."/>
            <person name="Veneault-Fourrey C."/>
            <person name="LaButti K."/>
            <person name="Lindquist E.A."/>
            <person name="Lipzen A."/>
            <person name="Lundell T."/>
            <person name="Morin E."/>
            <person name="Murat C."/>
            <person name="Sun H."/>
            <person name="Tunlid A."/>
            <person name="Henrissat B."/>
            <person name="Grigoriev I.V."/>
            <person name="Hibbett D.S."/>
            <person name="Martin F."/>
            <person name="Nordberg H.P."/>
            <person name="Cantor M.N."/>
            <person name="Hua S.X."/>
        </authorList>
    </citation>
    <scope>NUCLEOTIDE SEQUENCE [LARGE SCALE GENOMIC DNA]</scope>
    <source>
        <strain evidence="2 3">Marx 270</strain>
    </source>
</reference>
<dbReference type="EMBL" id="KN832080">
    <property type="protein sequence ID" value="KIN94998.1"/>
    <property type="molecule type" value="Genomic_DNA"/>
</dbReference>
<sequence>MKKLRTDYNSLLSTLPQNRKRAVENNPNTMLDNNITAQAKKYCFFYHFWVPKDVFPLMIPPPGYDLNDPARWSTPESRIIGLKVELYSMLPSDLKARATTYSNFGRVFSNAVGAERPNILKLMVFGKGILTGKRRGGPQGRGQKLGISGTSAGLIAVAATFARYLLSSDRELTTIGEESGLKYQDDFEYFIELLSDPSKREWSLEVMEFINQGVWNTSSCASTNTALDSSNVDASVAPTWESDILAQLNGPQRPTPPSHMPTPDSSFDPNPASTSRHMSEATQDSSVVISQTNSVSSALSVDVANLSLGGSQTSVLPSVSAHGREFSVRGRQPRMVEVPGAVVGAMQNPPAVIAQELPTKECRIT</sequence>
<dbReference type="Pfam" id="PF20414">
    <property type="entry name" value="DUF6698"/>
    <property type="match status" value="1"/>
</dbReference>
<organism evidence="2 3">
    <name type="scientific">Pisolithus tinctorius Marx 270</name>
    <dbReference type="NCBI Taxonomy" id="870435"/>
    <lineage>
        <taxon>Eukaryota</taxon>
        <taxon>Fungi</taxon>
        <taxon>Dikarya</taxon>
        <taxon>Basidiomycota</taxon>
        <taxon>Agaricomycotina</taxon>
        <taxon>Agaricomycetes</taxon>
        <taxon>Agaricomycetidae</taxon>
        <taxon>Boletales</taxon>
        <taxon>Sclerodermatineae</taxon>
        <taxon>Pisolithaceae</taxon>
        <taxon>Pisolithus</taxon>
    </lineage>
</organism>
<evidence type="ECO:0000313" key="3">
    <source>
        <dbReference type="Proteomes" id="UP000054217"/>
    </source>
</evidence>
<keyword evidence="3" id="KW-1185">Reference proteome</keyword>
<evidence type="ECO:0000256" key="1">
    <source>
        <dbReference type="SAM" id="MobiDB-lite"/>
    </source>
</evidence>
<feature type="region of interest" description="Disordered" evidence="1">
    <location>
        <begin position="247"/>
        <end position="284"/>
    </location>
</feature>
<feature type="compositionally biased region" description="Polar residues" evidence="1">
    <location>
        <begin position="263"/>
        <end position="284"/>
    </location>
</feature>
<proteinExistence type="predicted"/>
<dbReference type="InParanoid" id="A0A0C3NHT1"/>
<dbReference type="AlphaFoldDB" id="A0A0C3NHT1"/>
<protein>
    <submittedName>
        <fullName evidence="2">Uncharacterized protein</fullName>
    </submittedName>
</protein>
<accession>A0A0C3NHT1</accession>
<reference evidence="3" key="2">
    <citation type="submission" date="2015-01" db="EMBL/GenBank/DDBJ databases">
        <title>Evolutionary Origins and Diversification of the Mycorrhizal Mutualists.</title>
        <authorList>
            <consortium name="DOE Joint Genome Institute"/>
            <consortium name="Mycorrhizal Genomics Consortium"/>
            <person name="Kohler A."/>
            <person name="Kuo A."/>
            <person name="Nagy L.G."/>
            <person name="Floudas D."/>
            <person name="Copeland A."/>
            <person name="Barry K.W."/>
            <person name="Cichocki N."/>
            <person name="Veneault-Fourrey C."/>
            <person name="LaButti K."/>
            <person name="Lindquist E.A."/>
            <person name="Lipzen A."/>
            <person name="Lundell T."/>
            <person name="Morin E."/>
            <person name="Murat C."/>
            <person name="Riley R."/>
            <person name="Ohm R."/>
            <person name="Sun H."/>
            <person name="Tunlid A."/>
            <person name="Henrissat B."/>
            <person name="Grigoriev I.V."/>
            <person name="Hibbett D.S."/>
            <person name="Martin F."/>
        </authorList>
    </citation>
    <scope>NUCLEOTIDE SEQUENCE [LARGE SCALE GENOMIC DNA]</scope>
    <source>
        <strain evidence="3">Marx 270</strain>
    </source>
</reference>
<evidence type="ECO:0000313" key="2">
    <source>
        <dbReference type="EMBL" id="KIN94998.1"/>
    </source>
</evidence>